<dbReference type="InterPro" id="IPR013519">
    <property type="entry name" value="Int_alpha_beta-p"/>
</dbReference>
<accession>A0A087TA05</accession>
<dbReference type="InterPro" id="IPR013517">
    <property type="entry name" value="FG-GAP"/>
</dbReference>
<dbReference type="STRING" id="407821.A0A087TA05"/>
<dbReference type="GO" id="GO:0009897">
    <property type="term" value="C:external side of plasma membrane"/>
    <property type="evidence" value="ECO:0007669"/>
    <property type="project" value="TreeGrafter"/>
</dbReference>
<evidence type="ECO:0000256" key="10">
    <source>
        <dbReference type="PROSITE-ProRule" id="PRU00803"/>
    </source>
</evidence>
<dbReference type="AlphaFoldDB" id="A0A087TA05"/>
<dbReference type="SMART" id="SM00191">
    <property type="entry name" value="Int_alpha"/>
    <property type="match status" value="6"/>
</dbReference>
<keyword evidence="4" id="KW-0677">Repeat</keyword>
<dbReference type="EMBL" id="KK114229">
    <property type="protein sequence ID" value="KFM61944.1"/>
    <property type="molecule type" value="Genomic_DNA"/>
</dbReference>
<dbReference type="Gene3D" id="2.60.40.1460">
    <property type="entry name" value="Integrin domains. Chain A, domain 2"/>
    <property type="match status" value="1"/>
</dbReference>
<keyword evidence="3" id="KW-0732">Signal</keyword>
<feature type="repeat" description="FG-GAP" evidence="10">
    <location>
        <begin position="417"/>
        <end position="479"/>
    </location>
</feature>
<organism evidence="13 14">
    <name type="scientific">Stegodyphus mimosarum</name>
    <name type="common">African social velvet spider</name>
    <dbReference type="NCBI Taxonomy" id="407821"/>
    <lineage>
        <taxon>Eukaryota</taxon>
        <taxon>Metazoa</taxon>
        <taxon>Ecdysozoa</taxon>
        <taxon>Arthropoda</taxon>
        <taxon>Chelicerata</taxon>
        <taxon>Arachnida</taxon>
        <taxon>Araneae</taxon>
        <taxon>Araneomorphae</taxon>
        <taxon>Entelegynae</taxon>
        <taxon>Eresoidea</taxon>
        <taxon>Eresidae</taxon>
        <taxon>Stegodyphus</taxon>
    </lineage>
</organism>
<feature type="repeat" description="FG-GAP" evidence="10">
    <location>
        <begin position="286"/>
        <end position="351"/>
    </location>
</feature>
<evidence type="ECO:0000313" key="13">
    <source>
        <dbReference type="EMBL" id="KFM61944.1"/>
    </source>
</evidence>
<feature type="repeat" description="FG-GAP" evidence="10">
    <location>
        <begin position="112"/>
        <end position="174"/>
    </location>
</feature>
<protein>
    <submittedName>
        <fullName evidence="13">Integrin alpha-PS2</fullName>
    </submittedName>
</protein>
<dbReference type="InterPro" id="IPR028994">
    <property type="entry name" value="Integrin_alpha_N"/>
</dbReference>
<keyword evidence="11" id="KW-0812">Transmembrane</keyword>
<feature type="repeat" description="FG-GAP" evidence="10">
    <location>
        <begin position="233"/>
        <end position="285"/>
    </location>
</feature>
<dbReference type="PROSITE" id="PS51470">
    <property type="entry name" value="FG_GAP"/>
    <property type="match status" value="6"/>
</dbReference>
<evidence type="ECO:0000256" key="3">
    <source>
        <dbReference type="ARBA" id="ARBA00022729"/>
    </source>
</evidence>
<evidence type="ECO:0000256" key="5">
    <source>
        <dbReference type="ARBA" id="ARBA00022889"/>
    </source>
</evidence>
<dbReference type="InterPro" id="IPR013649">
    <property type="entry name" value="Integrin_alpha_Ig-like_1"/>
</dbReference>
<keyword evidence="9" id="KW-0325">Glycoprotein</keyword>
<dbReference type="GO" id="GO:0033627">
    <property type="term" value="P:cell adhesion mediated by integrin"/>
    <property type="evidence" value="ECO:0007669"/>
    <property type="project" value="TreeGrafter"/>
</dbReference>
<dbReference type="GO" id="GO:0007229">
    <property type="term" value="P:integrin-mediated signaling pathway"/>
    <property type="evidence" value="ECO:0007669"/>
    <property type="project" value="UniProtKB-KW"/>
</dbReference>
<feature type="domain" description="Integrin alpha first immunoglubulin-like" evidence="12">
    <location>
        <begin position="464"/>
        <end position="616"/>
    </location>
</feature>
<keyword evidence="8 11" id="KW-0675">Receptor</keyword>
<dbReference type="SUPFAM" id="SSF69179">
    <property type="entry name" value="Integrin domains"/>
    <property type="match status" value="1"/>
</dbReference>
<sequence>MEMKVALTRTATATMWTISGCLLMLTALVGGFNIDTKSAVIHRGTAASMFGFSVSLFRDKGNSWILVGAPAAKTSQPNVTEGGAVYRCGTESTSFCSIIPFDVTGPKTVNIGRDIVYTESKSNQWFGATIDASAENGLVVACAPRYVHFSINYQRREPVGTCYIARNSLGSFEEYSPCRTSSSWGLHRQGHCQAGFSAALAESGRQLFVGAPGSWYLQGQVYSRNLISNTEDRKTNESPGEYDDSYLGYSLAVGKFTANGDTGVVVGMPRGNNLSGQVVIFDSLLNILQNITGEQMGSYYGYAVCVSDVNGDDLDDIVVGAPLYTDLQSKESKYEEGSVYVHYQNAEHIFDEDNKSVLNGTYTRGRFGLALASLKDINKDGYEDFAVGAPYAGKDGRGIIYIYHGSSSGIREKPSQIITPEDFADSGLSTLGFAISGAMDMDSNEYPDIVIGAYESDRVIFMRSRPVVNITSSMILSKEVISLEDKTCNLKDKSKVACIEATLCLSYNGLGVAPEIDLSYQYTLDANQRSSRVLFLDADPVQLASRTRNIRLKKDVQYCNTSTVYIQNGIRDKLTPIEIKASYDLIDLEPYRFVLKPILNKNVPTAASNELNIEKNCGKDDICIPDLQLYVI</sequence>
<dbReference type="GO" id="GO:0048513">
    <property type="term" value="P:animal organ development"/>
    <property type="evidence" value="ECO:0007669"/>
    <property type="project" value="UniProtKB-ARBA"/>
</dbReference>
<dbReference type="GO" id="GO:0005178">
    <property type="term" value="F:integrin binding"/>
    <property type="evidence" value="ECO:0007669"/>
    <property type="project" value="TreeGrafter"/>
</dbReference>
<dbReference type="PROSITE" id="PS51257">
    <property type="entry name" value="PROKAR_LIPOPROTEIN"/>
    <property type="match status" value="1"/>
</dbReference>
<evidence type="ECO:0000256" key="11">
    <source>
        <dbReference type="RuleBase" id="RU003762"/>
    </source>
</evidence>
<feature type="non-terminal residue" evidence="13">
    <location>
        <position position="632"/>
    </location>
</feature>
<feature type="transmembrane region" description="Helical" evidence="11">
    <location>
        <begin position="12"/>
        <end position="32"/>
    </location>
</feature>
<feature type="repeat" description="FG-GAP" evidence="10">
    <location>
        <begin position="36"/>
        <end position="97"/>
    </location>
</feature>
<name>A0A087TA05_STEMI</name>
<evidence type="ECO:0000256" key="4">
    <source>
        <dbReference type="ARBA" id="ARBA00022737"/>
    </source>
</evidence>
<dbReference type="Proteomes" id="UP000054359">
    <property type="component" value="Unassembled WGS sequence"/>
</dbReference>
<dbReference type="GO" id="GO:0007157">
    <property type="term" value="P:heterophilic cell-cell adhesion via plasma membrane cell adhesion molecules"/>
    <property type="evidence" value="ECO:0007669"/>
    <property type="project" value="UniProtKB-ARBA"/>
</dbReference>
<dbReference type="SUPFAM" id="SSF69318">
    <property type="entry name" value="Integrin alpha N-terminal domain"/>
    <property type="match status" value="1"/>
</dbReference>
<dbReference type="PRINTS" id="PR01185">
    <property type="entry name" value="INTEGRINA"/>
</dbReference>
<dbReference type="InterPro" id="IPR000413">
    <property type="entry name" value="Integrin_alpha"/>
</dbReference>
<keyword evidence="14" id="KW-1185">Reference proteome</keyword>
<dbReference type="Pfam" id="PF01839">
    <property type="entry name" value="FG-GAP"/>
    <property type="match status" value="2"/>
</dbReference>
<dbReference type="InterPro" id="IPR032695">
    <property type="entry name" value="Integrin_dom_sf"/>
</dbReference>
<dbReference type="Gene3D" id="2.130.10.130">
    <property type="entry name" value="Integrin alpha, N-terminal"/>
    <property type="match status" value="1"/>
</dbReference>
<comment type="similarity">
    <text evidence="2 11">Belongs to the integrin alpha chain family.</text>
</comment>
<evidence type="ECO:0000256" key="9">
    <source>
        <dbReference type="ARBA" id="ARBA00023180"/>
    </source>
</evidence>
<reference evidence="13 14" key="1">
    <citation type="submission" date="2013-11" db="EMBL/GenBank/DDBJ databases">
        <title>Genome sequencing of Stegodyphus mimosarum.</title>
        <authorList>
            <person name="Bechsgaard J."/>
        </authorList>
    </citation>
    <scope>NUCLEOTIDE SEQUENCE [LARGE SCALE GENOMIC DNA]</scope>
</reference>
<dbReference type="PANTHER" id="PTHR23220">
    <property type="entry name" value="INTEGRIN ALPHA"/>
    <property type="match status" value="1"/>
</dbReference>
<keyword evidence="11" id="KW-1133">Transmembrane helix</keyword>
<feature type="repeat" description="FG-GAP" evidence="10">
    <location>
        <begin position="354"/>
        <end position="412"/>
    </location>
</feature>
<comment type="subcellular location">
    <subcellularLocation>
        <location evidence="1 11">Membrane</location>
        <topology evidence="1 11">Single-pass type I membrane protein</topology>
    </subcellularLocation>
</comment>
<evidence type="ECO:0000256" key="7">
    <source>
        <dbReference type="ARBA" id="ARBA00023136"/>
    </source>
</evidence>
<dbReference type="OrthoDB" id="6424363at2759"/>
<proteinExistence type="inferred from homology"/>
<gene>
    <name evidence="13" type="ORF">X975_00024</name>
</gene>
<evidence type="ECO:0000256" key="1">
    <source>
        <dbReference type="ARBA" id="ARBA00004479"/>
    </source>
</evidence>
<dbReference type="Pfam" id="PF08441">
    <property type="entry name" value="Integrin_A_Ig_1"/>
    <property type="match status" value="1"/>
</dbReference>
<dbReference type="GO" id="GO:0007160">
    <property type="term" value="P:cell-matrix adhesion"/>
    <property type="evidence" value="ECO:0007669"/>
    <property type="project" value="TreeGrafter"/>
</dbReference>
<evidence type="ECO:0000256" key="6">
    <source>
        <dbReference type="ARBA" id="ARBA00023037"/>
    </source>
</evidence>
<dbReference type="GO" id="GO:0008305">
    <property type="term" value="C:integrin complex"/>
    <property type="evidence" value="ECO:0007669"/>
    <property type="project" value="InterPro"/>
</dbReference>
<keyword evidence="5 11" id="KW-0130">Cell adhesion</keyword>
<keyword evidence="6 11" id="KW-0401">Integrin</keyword>
<dbReference type="PANTHER" id="PTHR23220:SF133">
    <property type="entry name" value="INTEGRIN ALPHA-PS2"/>
    <property type="match status" value="1"/>
</dbReference>
<dbReference type="OMA" id="IIYIYHG"/>
<keyword evidence="7 11" id="KW-0472">Membrane</keyword>
<evidence type="ECO:0000256" key="2">
    <source>
        <dbReference type="ARBA" id="ARBA00008054"/>
    </source>
</evidence>
<evidence type="ECO:0000259" key="12">
    <source>
        <dbReference type="Pfam" id="PF08441"/>
    </source>
</evidence>
<evidence type="ECO:0000256" key="8">
    <source>
        <dbReference type="ARBA" id="ARBA00023170"/>
    </source>
</evidence>
<evidence type="ECO:0000313" key="14">
    <source>
        <dbReference type="Proteomes" id="UP000054359"/>
    </source>
</evidence>